<dbReference type="OrthoDB" id="9801697at2"/>
<dbReference type="GO" id="GO:0008374">
    <property type="term" value="F:O-acyltransferase activity"/>
    <property type="evidence" value="ECO:0007669"/>
    <property type="project" value="TreeGrafter"/>
</dbReference>
<dbReference type="PANTHER" id="PTHR23416:SF23">
    <property type="entry name" value="ACETYLTRANSFERASE C18B11.09C-RELATED"/>
    <property type="match status" value="1"/>
</dbReference>
<dbReference type="Proteomes" id="UP000012112">
    <property type="component" value="Unassembled WGS sequence"/>
</dbReference>
<evidence type="ECO:0000313" key="3">
    <source>
        <dbReference type="EMBL" id="EMO53349.1"/>
    </source>
</evidence>
<evidence type="ECO:0000313" key="4">
    <source>
        <dbReference type="Proteomes" id="UP000012112"/>
    </source>
</evidence>
<keyword evidence="2 3" id="KW-0808">Transferase</keyword>
<evidence type="ECO:0000256" key="2">
    <source>
        <dbReference type="ARBA" id="ARBA00022679"/>
    </source>
</evidence>
<proteinExistence type="inferred from homology"/>
<sequence>MKYSFFISELIKRFLQVLVSSAFFDFPPFLNFRNLIFRILFHSEKGLSIGHNCFFIRADFSLEYLSCVHSKLRIGKGVSINHNVEIDYSGGVVIEEDVWISQNCLIETHTHEIAKKEKHSWKIHRTPLVVGADSWIGAGAIIMNSVEKIGKGAIIAAGAVVTKNVEDWDIVAGVPAKKIGSRLEK</sequence>
<dbReference type="AlphaFoldDB" id="M6VJM0"/>
<gene>
    <name evidence="3" type="ORF">LEP1GSC172_1800</name>
</gene>
<dbReference type="RefSeq" id="WP_002178538.1">
    <property type="nucleotide sequence ID" value="NZ_AKWD02000043.1"/>
</dbReference>
<accession>M6VJM0</accession>
<evidence type="ECO:0000256" key="1">
    <source>
        <dbReference type="ARBA" id="ARBA00007274"/>
    </source>
</evidence>
<protein>
    <submittedName>
        <fullName evidence="3">Transferase hexapeptide repeat protein</fullName>
    </submittedName>
</protein>
<comment type="caution">
    <text evidence="3">The sequence shown here is derived from an EMBL/GenBank/DDBJ whole genome shotgun (WGS) entry which is preliminary data.</text>
</comment>
<reference evidence="3 4" key="1">
    <citation type="submission" date="2013-01" db="EMBL/GenBank/DDBJ databases">
        <authorList>
            <person name="Harkins D.M."/>
            <person name="Durkin A.S."/>
            <person name="Brinkac L.M."/>
            <person name="Haft D.H."/>
            <person name="Selengut J.D."/>
            <person name="Sanka R."/>
            <person name="DePew J."/>
            <person name="Purushe J."/>
            <person name="Matthias M.A."/>
            <person name="Vinetz J.M."/>
            <person name="Sutton G.G."/>
            <person name="Nierman W.C."/>
            <person name="Fouts D.E."/>
        </authorList>
    </citation>
    <scope>NUCLEOTIDE SEQUENCE [LARGE SCALE GENOMIC DNA]</scope>
    <source>
        <strain evidence="3 4">HAI1536</strain>
    </source>
</reference>
<dbReference type="CDD" id="cd04647">
    <property type="entry name" value="LbH_MAT_like"/>
    <property type="match status" value="1"/>
</dbReference>
<dbReference type="EMBL" id="AKWD02000043">
    <property type="protein sequence ID" value="EMO53349.1"/>
    <property type="molecule type" value="Genomic_DNA"/>
</dbReference>
<dbReference type="Gene3D" id="2.160.10.10">
    <property type="entry name" value="Hexapeptide repeat proteins"/>
    <property type="match status" value="1"/>
</dbReference>
<dbReference type="GO" id="GO:0005829">
    <property type="term" value="C:cytosol"/>
    <property type="evidence" value="ECO:0007669"/>
    <property type="project" value="TreeGrafter"/>
</dbReference>
<comment type="similarity">
    <text evidence="1">Belongs to the transferase hexapeptide repeat family.</text>
</comment>
<name>M6VJM0_9LEPT</name>
<dbReference type="SUPFAM" id="SSF51161">
    <property type="entry name" value="Trimeric LpxA-like enzymes"/>
    <property type="match status" value="1"/>
</dbReference>
<dbReference type="InterPro" id="IPR011004">
    <property type="entry name" value="Trimer_LpxA-like_sf"/>
</dbReference>
<dbReference type="PANTHER" id="PTHR23416">
    <property type="entry name" value="SIALIC ACID SYNTHASE-RELATED"/>
    <property type="match status" value="1"/>
</dbReference>
<organism evidence="3 4">
    <name type="scientific">Leptospira noguchii</name>
    <dbReference type="NCBI Taxonomy" id="28182"/>
    <lineage>
        <taxon>Bacteria</taxon>
        <taxon>Pseudomonadati</taxon>
        <taxon>Spirochaetota</taxon>
        <taxon>Spirochaetia</taxon>
        <taxon>Leptospirales</taxon>
        <taxon>Leptospiraceae</taxon>
        <taxon>Leptospira</taxon>
    </lineage>
</organism>
<dbReference type="InterPro" id="IPR051159">
    <property type="entry name" value="Hexapeptide_acetyltransf"/>
</dbReference>